<feature type="compositionally biased region" description="Acidic residues" evidence="1">
    <location>
        <begin position="194"/>
        <end position="206"/>
    </location>
</feature>
<feature type="domain" description="DUF7726" evidence="2">
    <location>
        <begin position="294"/>
        <end position="366"/>
    </location>
</feature>
<dbReference type="EMBL" id="CAUWAG010000006">
    <property type="protein sequence ID" value="CAJ2503652.1"/>
    <property type="molecule type" value="Genomic_DNA"/>
</dbReference>
<dbReference type="AlphaFoldDB" id="A0AAI8VEU0"/>
<evidence type="ECO:0000313" key="4">
    <source>
        <dbReference type="Proteomes" id="UP001295740"/>
    </source>
</evidence>
<evidence type="ECO:0000313" key="3">
    <source>
        <dbReference type="EMBL" id="CAJ2503652.1"/>
    </source>
</evidence>
<protein>
    <submittedName>
        <fullName evidence="3">Uu.00g110460.m01.CDS01</fullName>
    </submittedName>
</protein>
<gene>
    <name evidence="3" type="ORF">KHLLAP_LOCUS4120</name>
</gene>
<keyword evidence="4" id="KW-1185">Reference proteome</keyword>
<organism evidence="3 4">
    <name type="scientific">Anthostomella pinea</name>
    <dbReference type="NCBI Taxonomy" id="933095"/>
    <lineage>
        <taxon>Eukaryota</taxon>
        <taxon>Fungi</taxon>
        <taxon>Dikarya</taxon>
        <taxon>Ascomycota</taxon>
        <taxon>Pezizomycotina</taxon>
        <taxon>Sordariomycetes</taxon>
        <taxon>Xylariomycetidae</taxon>
        <taxon>Xylariales</taxon>
        <taxon>Xylariaceae</taxon>
        <taxon>Anthostomella</taxon>
    </lineage>
</organism>
<evidence type="ECO:0000259" key="2">
    <source>
        <dbReference type="Pfam" id="PF24852"/>
    </source>
</evidence>
<name>A0AAI8VEU0_9PEZI</name>
<dbReference type="Proteomes" id="UP001295740">
    <property type="component" value="Unassembled WGS sequence"/>
</dbReference>
<feature type="region of interest" description="Disordered" evidence="1">
    <location>
        <begin position="80"/>
        <end position="102"/>
    </location>
</feature>
<evidence type="ECO:0000256" key="1">
    <source>
        <dbReference type="SAM" id="MobiDB-lite"/>
    </source>
</evidence>
<dbReference type="InterPro" id="IPR056143">
    <property type="entry name" value="DUF7726"/>
</dbReference>
<proteinExistence type="predicted"/>
<comment type="caution">
    <text evidence="3">The sequence shown here is derived from an EMBL/GenBank/DDBJ whole genome shotgun (WGS) entry which is preliminary data.</text>
</comment>
<sequence length="406" mass="45295">METFKCDAITSDRDGRNPAGWHPMLLEDPTLRQDEIEKAFRAISLHFFIKPVVARIGTHIPNGRRVQVFEDVFAETPSLEADSTVSNPRGKPKTPFSEPRDASKSNAQLIDCLALAADLDAKKAFAIRGQIAWGGRLGRDHTLADVPKHYVRDRLLDYINTQLPEDQRDAVRRAVFPEFSPSELAEYSALVAGEGEDQDKDEDDKEADSRPRKTQSRPNKTQSRLDVLGPEHKKLAARVLGNRAVKSMQELEGVLQQGMALDEIDQDIDLGPRPHSGIRDYDYPEPIYRSGQTSIDRDCDQIRAMIARFTRCGSEWAVDKFRLALDGISHAQLMGFLQRRGSSEGSKMTVYQLPWEFFKKRELLGLPLEGSVGSPALKERDGNRGKKRASGGGEGGKGTGKRTKIT</sequence>
<feature type="region of interest" description="Disordered" evidence="1">
    <location>
        <begin position="192"/>
        <end position="228"/>
    </location>
</feature>
<accession>A0AAI8VEU0</accession>
<dbReference type="Pfam" id="PF24852">
    <property type="entry name" value="DUF7726"/>
    <property type="match status" value="1"/>
</dbReference>
<reference evidence="3" key="1">
    <citation type="submission" date="2023-10" db="EMBL/GenBank/DDBJ databases">
        <authorList>
            <person name="Hackl T."/>
        </authorList>
    </citation>
    <scope>NUCLEOTIDE SEQUENCE</scope>
</reference>
<feature type="region of interest" description="Disordered" evidence="1">
    <location>
        <begin position="368"/>
        <end position="406"/>
    </location>
</feature>